<dbReference type="RefSeq" id="WP_376850961.1">
    <property type="nucleotide sequence ID" value="NZ_JBHSMF010000009.1"/>
</dbReference>
<sequence>MTSLSQPSQASASTPSGMAMAAADSGWSGAMDDIALGCECADPALQIAMWGLEAGDAGPGAVSVS</sequence>
<proteinExistence type="predicted"/>
<gene>
    <name evidence="2" type="ORF">ACFPOE_15150</name>
</gene>
<comment type="caution">
    <text evidence="2">The sequence shown here is derived from an EMBL/GenBank/DDBJ whole genome shotgun (WGS) entry which is preliminary data.</text>
</comment>
<dbReference type="Proteomes" id="UP001596037">
    <property type="component" value="Unassembled WGS sequence"/>
</dbReference>
<protein>
    <submittedName>
        <fullName evidence="2">Uncharacterized protein</fullName>
    </submittedName>
</protein>
<evidence type="ECO:0000313" key="3">
    <source>
        <dbReference type="Proteomes" id="UP001596037"/>
    </source>
</evidence>
<name>A0ABW0NEW8_9BURK</name>
<feature type="region of interest" description="Disordered" evidence="1">
    <location>
        <begin position="1"/>
        <end position="23"/>
    </location>
</feature>
<accession>A0ABW0NEW8</accession>
<reference evidence="3" key="1">
    <citation type="journal article" date="2019" name="Int. J. Syst. Evol. Microbiol.">
        <title>The Global Catalogue of Microorganisms (GCM) 10K type strain sequencing project: providing services to taxonomists for standard genome sequencing and annotation.</title>
        <authorList>
            <consortium name="The Broad Institute Genomics Platform"/>
            <consortium name="The Broad Institute Genome Sequencing Center for Infectious Disease"/>
            <person name="Wu L."/>
            <person name="Ma J."/>
        </authorList>
    </citation>
    <scope>NUCLEOTIDE SEQUENCE [LARGE SCALE GENOMIC DNA]</scope>
    <source>
        <strain evidence="3">CCUG 57401</strain>
    </source>
</reference>
<feature type="compositionally biased region" description="Low complexity" evidence="1">
    <location>
        <begin position="1"/>
        <end position="16"/>
    </location>
</feature>
<keyword evidence="3" id="KW-1185">Reference proteome</keyword>
<evidence type="ECO:0000256" key="1">
    <source>
        <dbReference type="SAM" id="MobiDB-lite"/>
    </source>
</evidence>
<evidence type="ECO:0000313" key="2">
    <source>
        <dbReference type="EMBL" id="MFC5498884.1"/>
    </source>
</evidence>
<dbReference type="EMBL" id="JBHSMF010000009">
    <property type="protein sequence ID" value="MFC5498884.1"/>
    <property type="molecule type" value="Genomic_DNA"/>
</dbReference>
<organism evidence="2 3">
    <name type="scientific">Caenimonas terrae</name>
    <dbReference type="NCBI Taxonomy" id="696074"/>
    <lineage>
        <taxon>Bacteria</taxon>
        <taxon>Pseudomonadati</taxon>
        <taxon>Pseudomonadota</taxon>
        <taxon>Betaproteobacteria</taxon>
        <taxon>Burkholderiales</taxon>
        <taxon>Comamonadaceae</taxon>
        <taxon>Caenimonas</taxon>
    </lineage>
</organism>